<dbReference type="InterPro" id="IPR013520">
    <property type="entry name" value="Ribonucl_H"/>
</dbReference>
<evidence type="ECO:0000259" key="6">
    <source>
        <dbReference type="SMART" id="SM00479"/>
    </source>
</evidence>
<protein>
    <recommendedName>
        <fullName evidence="5">Oligoribonuclease</fullName>
    </recommendedName>
</protein>
<dbReference type="EMBL" id="FQZU01000007">
    <property type="protein sequence ID" value="SHJ38996.1"/>
    <property type="molecule type" value="Genomic_DNA"/>
</dbReference>
<dbReference type="GO" id="GO:0000175">
    <property type="term" value="F:3'-5'-RNA exonuclease activity"/>
    <property type="evidence" value="ECO:0007669"/>
    <property type="project" value="InterPro"/>
</dbReference>
<dbReference type="GO" id="GO:0006259">
    <property type="term" value="P:DNA metabolic process"/>
    <property type="evidence" value="ECO:0007669"/>
    <property type="project" value="UniProtKB-ARBA"/>
</dbReference>
<evidence type="ECO:0000256" key="5">
    <source>
        <dbReference type="ARBA" id="ARBA00070964"/>
    </source>
</evidence>
<proteinExistence type="inferred from homology"/>
<reference evidence="8" key="1">
    <citation type="submission" date="2016-11" db="EMBL/GenBank/DDBJ databases">
        <authorList>
            <person name="Varghese N."/>
            <person name="Submissions S."/>
        </authorList>
    </citation>
    <scope>NUCLEOTIDE SEQUENCE [LARGE SCALE GENOMIC DNA]</scope>
    <source>
        <strain evidence="8">DSM 16219</strain>
    </source>
</reference>
<dbReference type="FunFam" id="3.30.420.10:FF:000003">
    <property type="entry name" value="Oligoribonuclease"/>
    <property type="match status" value="1"/>
</dbReference>
<evidence type="ECO:0000256" key="2">
    <source>
        <dbReference type="ARBA" id="ARBA00022722"/>
    </source>
</evidence>
<dbReference type="STRING" id="1121393.SAMN02745216_01553"/>
<evidence type="ECO:0000313" key="7">
    <source>
        <dbReference type="EMBL" id="SHJ38996.1"/>
    </source>
</evidence>
<dbReference type="Proteomes" id="UP000183994">
    <property type="component" value="Unassembled WGS sequence"/>
</dbReference>
<name>A0A1M6IX01_9BACT</name>
<keyword evidence="8" id="KW-1185">Reference proteome</keyword>
<organism evidence="7 8">
    <name type="scientific">Desulfatibacillum alkenivorans DSM 16219</name>
    <dbReference type="NCBI Taxonomy" id="1121393"/>
    <lineage>
        <taxon>Bacteria</taxon>
        <taxon>Pseudomonadati</taxon>
        <taxon>Thermodesulfobacteriota</taxon>
        <taxon>Desulfobacteria</taxon>
        <taxon>Desulfobacterales</taxon>
        <taxon>Desulfatibacillaceae</taxon>
        <taxon>Desulfatibacillum</taxon>
    </lineage>
</organism>
<evidence type="ECO:0000256" key="1">
    <source>
        <dbReference type="ARBA" id="ARBA00009921"/>
    </source>
</evidence>
<dbReference type="SUPFAM" id="SSF53098">
    <property type="entry name" value="Ribonuclease H-like"/>
    <property type="match status" value="1"/>
</dbReference>
<keyword evidence="2" id="KW-0540">Nuclease</keyword>
<dbReference type="PANTHER" id="PTHR11046">
    <property type="entry name" value="OLIGORIBONUCLEASE, MITOCHONDRIAL"/>
    <property type="match status" value="1"/>
</dbReference>
<dbReference type="RefSeq" id="WP_073474670.1">
    <property type="nucleotide sequence ID" value="NZ_FQZU01000007.1"/>
</dbReference>
<dbReference type="Pfam" id="PF00929">
    <property type="entry name" value="RNase_T"/>
    <property type="match status" value="1"/>
</dbReference>
<sequence>MDSRLVWIDMEMTGLNPDNSVIVEIATLITDGDLNLVAEGPELAIFHPPHVLENIDPWSLDHHTASGLLDRVKASDVDTAQAEKLTLDFIKEYCAEKECPLAGNSVWQDRRFMVKYMPLLEDFLLHRMVDVSTIKELFKRWYPDMAPFVKQHEHTALADIMESINELRYYREKVFLPFP</sequence>
<gene>
    <name evidence="7" type="ORF">SAMN02745216_01553</name>
</gene>
<dbReference type="CDD" id="cd06135">
    <property type="entry name" value="Orn"/>
    <property type="match status" value="1"/>
</dbReference>
<evidence type="ECO:0000256" key="4">
    <source>
        <dbReference type="ARBA" id="ARBA00022839"/>
    </source>
</evidence>
<dbReference type="Gene3D" id="3.30.420.10">
    <property type="entry name" value="Ribonuclease H-like superfamily/Ribonuclease H"/>
    <property type="match status" value="1"/>
</dbReference>
<dbReference type="InterPro" id="IPR012337">
    <property type="entry name" value="RNaseH-like_sf"/>
</dbReference>
<comment type="similarity">
    <text evidence="1">Belongs to the oligoribonuclease family.</text>
</comment>
<dbReference type="InterPro" id="IPR036397">
    <property type="entry name" value="RNaseH_sf"/>
</dbReference>
<feature type="domain" description="Exonuclease" evidence="6">
    <location>
        <begin position="4"/>
        <end position="176"/>
    </location>
</feature>
<dbReference type="NCBIfam" id="NF003765">
    <property type="entry name" value="PRK05359.1"/>
    <property type="match status" value="1"/>
</dbReference>
<dbReference type="PANTHER" id="PTHR11046:SF0">
    <property type="entry name" value="OLIGORIBONUCLEASE, MITOCHONDRIAL"/>
    <property type="match status" value="1"/>
</dbReference>
<dbReference type="AlphaFoldDB" id="A0A1M6IX01"/>
<keyword evidence="3" id="KW-0378">Hydrolase</keyword>
<dbReference type="InterPro" id="IPR022894">
    <property type="entry name" value="Oligoribonuclease"/>
</dbReference>
<evidence type="ECO:0000256" key="3">
    <source>
        <dbReference type="ARBA" id="ARBA00022801"/>
    </source>
</evidence>
<evidence type="ECO:0000313" key="8">
    <source>
        <dbReference type="Proteomes" id="UP000183994"/>
    </source>
</evidence>
<dbReference type="GO" id="GO:0003676">
    <property type="term" value="F:nucleic acid binding"/>
    <property type="evidence" value="ECO:0007669"/>
    <property type="project" value="InterPro"/>
</dbReference>
<accession>A0A1M6IX01</accession>
<keyword evidence="4" id="KW-0269">Exonuclease</keyword>
<dbReference type="SMART" id="SM00479">
    <property type="entry name" value="EXOIII"/>
    <property type="match status" value="1"/>
</dbReference>